<feature type="transmembrane region" description="Helical" evidence="6">
    <location>
        <begin position="333"/>
        <end position="354"/>
    </location>
</feature>
<accession>A0ABW5V9A9</accession>
<keyword evidence="4 6" id="KW-1133">Transmembrane helix</keyword>
<keyword evidence="8" id="KW-1185">Reference proteome</keyword>
<evidence type="ECO:0000256" key="4">
    <source>
        <dbReference type="ARBA" id="ARBA00022989"/>
    </source>
</evidence>
<dbReference type="EMBL" id="JBHUNA010000034">
    <property type="protein sequence ID" value="MFD2762021.1"/>
    <property type="molecule type" value="Genomic_DNA"/>
</dbReference>
<dbReference type="Pfam" id="PF03169">
    <property type="entry name" value="OPT"/>
    <property type="match status" value="1"/>
</dbReference>
<feature type="transmembrane region" description="Helical" evidence="6">
    <location>
        <begin position="497"/>
        <end position="518"/>
    </location>
</feature>
<reference evidence="8" key="1">
    <citation type="journal article" date="2019" name="Int. J. Syst. Evol. Microbiol.">
        <title>The Global Catalogue of Microorganisms (GCM) 10K type strain sequencing project: providing services to taxonomists for standard genome sequencing and annotation.</title>
        <authorList>
            <consortium name="The Broad Institute Genomics Platform"/>
            <consortium name="The Broad Institute Genome Sequencing Center for Infectious Disease"/>
            <person name="Wu L."/>
            <person name="Ma J."/>
        </authorList>
    </citation>
    <scope>NUCLEOTIDE SEQUENCE [LARGE SCALE GENOMIC DNA]</scope>
    <source>
        <strain evidence="8">TISTR 1535</strain>
    </source>
</reference>
<feature type="transmembrane region" description="Helical" evidence="6">
    <location>
        <begin position="90"/>
        <end position="112"/>
    </location>
</feature>
<keyword evidence="2" id="KW-0813">Transport</keyword>
<evidence type="ECO:0000313" key="7">
    <source>
        <dbReference type="EMBL" id="MFD2762021.1"/>
    </source>
</evidence>
<dbReference type="RefSeq" id="WP_382395108.1">
    <property type="nucleotide sequence ID" value="NZ_JBHUNA010000034.1"/>
</dbReference>
<feature type="transmembrane region" description="Helical" evidence="6">
    <location>
        <begin position="234"/>
        <end position="256"/>
    </location>
</feature>
<evidence type="ECO:0000256" key="3">
    <source>
        <dbReference type="ARBA" id="ARBA00022692"/>
    </source>
</evidence>
<dbReference type="PANTHER" id="PTHR31645">
    <property type="entry name" value="OLIGOPEPTIDE TRANSPORTER YGL114W-RELATED"/>
    <property type="match status" value="1"/>
</dbReference>
<dbReference type="InterPro" id="IPR045035">
    <property type="entry name" value="YSL-like"/>
</dbReference>
<feature type="transmembrane region" description="Helical" evidence="6">
    <location>
        <begin position="268"/>
        <end position="287"/>
    </location>
</feature>
<keyword evidence="3 6" id="KW-0812">Transmembrane</keyword>
<feature type="transmembrane region" description="Helical" evidence="6">
    <location>
        <begin position="308"/>
        <end position="327"/>
    </location>
</feature>
<name>A0ABW5V9A9_9BACI</name>
<gene>
    <name evidence="7" type="ORF">ACFSUO_13765</name>
</gene>
<comment type="caution">
    <text evidence="7">The sequence shown here is derived from an EMBL/GenBank/DDBJ whole genome shotgun (WGS) entry which is preliminary data.</text>
</comment>
<feature type="transmembrane region" description="Helical" evidence="6">
    <location>
        <begin position="59"/>
        <end position="78"/>
    </location>
</feature>
<feature type="transmembrane region" description="Helical" evidence="6">
    <location>
        <begin position="30"/>
        <end position="53"/>
    </location>
</feature>
<protein>
    <submittedName>
        <fullName evidence="7">OPT/YSL family transporter</fullName>
    </submittedName>
</protein>
<evidence type="ECO:0000256" key="1">
    <source>
        <dbReference type="ARBA" id="ARBA00004141"/>
    </source>
</evidence>
<dbReference type="PANTHER" id="PTHR31645:SF0">
    <property type="entry name" value="OLIGOPEPTIDE TRANSPORTER YGL114W-RELATED"/>
    <property type="match status" value="1"/>
</dbReference>
<comment type="subcellular location">
    <subcellularLocation>
        <location evidence="1">Membrane</location>
        <topology evidence="1">Multi-pass membrane protein</topology>
    </subcellularLocation>
</comment>
<evidence type="ECO:0000256" key="2">
    <source>
        <dbReference type="ARBA" id="ARBA00022448"/>
    </source>
</evidence>
<dbReference type="Proteomes" id="UP001597502">
    <property type="component" value="Unassembled WGS sequence"/>
</dbReference>
<dbReference type="InterPro" id="IPR004813">
    <property type="entry name" value="OPT"/>
</dbReference>
<evidence type="ECO:0000313" key="8">
    <source>
        <dbReference type="Proteomes" id="UP001597502"/>
    </source>
</evidence>
<evidence type="ECO:0000256" key="5">
    <source>
        <dbReference type="ARBA" id="ARBA00023136"/>
    </source>
</evidence>
<proteinExistence type="predicted"/>
<feature type="transmembrane region" description="Helical" evidence="6">
    <location>
        <begin position="418"/>
        <end position="438"/>
    </location>
</feature>
<feature type="transmembrane region" description="Helical" evidence="6">
    <location>
        <begin position="366"/>
        <end position="398"/>
    </location>
</feature>
<organism evidence="7 8">
    <name type="scientific">Lentibacillus juripiscarius</name>
    <dbReference type="NCBI Taxonomy" id="257446"/>
    <lineage>
        <taxon>Bacteria</taxon>
        <taxon>Bacillati</taxon>
        <taxon>Bacillota</taxon>
        <taxon>Bacilli</taxon>
        <taxon>Bacillales</taxon>
        <taxon>Bacillaceae</taxon>
        <taxon>Lentibacillus</taxon>
    </lineage>
</organism>
<feature type="transmembrane region" description="Helical" evidence="6">
    <location>
        <begin position="118"/>
        <end position="141"/>
    </location>
</feature>
<evidence type="ECO:0000256" key="6">
    <source>
        <dbReference type="SAM" id="Phobius"/>
    </source>
</evidence>
<feature type="transmembrane region" description="Helical" evidence="6">
    <location>
        <begin position="530"/>
        <end position="554"/>
    </location>
</feature>
<feature type="transmembrane region" description="Helical" evidence="6">
    <location>
        <begin position="458"/>
        <end position="485"/>
    </location>
</feature>
<sequence>MESTKRNYTDSSVEGTGEGHRYASSFKEQLTIRGIITGAFGSIIITTSSMYVALRMGSLPWPIIFVALLSMAVLKGLGRTNLNEINVTHTAMSAGSMVAGGLAFTIPGLWMLNQDVSISFWTLLTVTLSGTIMGVIFTALVRKFFVEQEKLPYPMGVAAAETVLTGDEGGSKAKTLFATLGLAAIFTAIRDGLGWIPGIWNSTALAANNIFFGFRFSLMNLGVGYIIGPFLTGVWFLGSVFSYFFLIPVGVAQGWFSDVEAANAFKDSLGIGLMVGTGAGILFKGILPKAKQLYGPLISGKAVKQSDINLKWSPIMFAAVAFFLTTFTDMTLLASVLTILGIWIMTAMSASVTGQTSINPMEVFGIIILLVITFILDTTVIAAFLIAAVVAIACGLTGDVLNDFKSGNILRTNPRAQIISESIGGIIGAVVSVIVLFVMHEAYGAMGPGTDLPAPQAYAVSTMVGGLPDVTAFWAGLVIGIVLYVLNIPGMVLGLGIYLPMYISSTAFLGGLVAFIVSKVNKDKDTKERGLIVSSGLLGGEGVAGVAIAIIRVLTRG</sequence>
<keyword evidence="5 6" id="KW-0472">Membrane</keyword>